<evidence type="ECO:0000256" key="1">
    <source>
        <dbReference type="SAM" id="SignalP"/>
    </source>
</evidence>
<feature type="chain" id="PRO_5036504678" evidence="1">
    <location>
        <begin position="19"/>
        <end position="325"/>
    </location>
</feature>
<dbReference type="InterPro" id="IPR013078">
    <property type="entry name" value="His_Pase_superF_clade-1"/>
</dbReference>
<proteinExistence type="predicted"/>
<accession>A0A8X7NRM2</accession>
<dbReference type="EMBL" id="JABWAB010000001">
    <property type="protein sequence ID" value="KAF6058468.1"/>
    <property type="molecule type" value="Genomic_DNA"/>
</dbReference>
<sequence length="325" mass="37334">MHLTQLSLSICLVAVAFAQVVLSQESHTLPKFKSSSKYFDQSDTNVPTSNVNYTHNFGLKNDYSWNDVLEQLDENNKLFFIIRHAAGVHQCNTPSTDWTCYWQTLDGYGGQVWADALLTQEGVDQCRELSQQINNTKEFPYPNRYYSSPLRRTLQTWHYVWRDLVSDAPTIKEFARETYGIQTESKRHPKSYIQANWEYVNFEDGFTEKDELWSNSSRETSQHRKYRAASVLTDIFEASKSDKVVSLVSHSGLIGSILDVVGHRDYPVENAKLIPVLIHKKKHKTKTYKLDDPDKTFEDICSDKPSQITQGPELTCSAAPFDERA</sequence>
<keyword evidence="1" id="KW-0732">Signal</keyword>
<comment type="caution">
    <text evidence="2">The sequence shown here is derived from an EMBL/GenBank/DDBJ whole genome shotgun (WGS) entry which is preliminary data.</text>
</comment>
<evidence type="ECO:0000313" key="3">
    <source>
        <dbReference type="Proteomes" id="UP000590412"/>
    </source>
</evidence>
<dbReference type="OrthoDB" id="496981at2759"/>
<dbReference type="Proteomes" id="UP000590412">
    <property type="component" value="Unassembled WGS sequence"/>
</dbReference>
<organism evidence="2 3">
    <name type="scientific">Candida parapsilosis</name>
    <name type="common">Yeast</name>
    <dbReference type="NCBI Taxonomy" id="5480"/>
    <lineage>
        <taxon>Eukaryota</taxon>
        <taxon>Fungi</taxon>
        <taxon>Dikarya</taxon>
        <taxon>Ascomycota</taxon>
        <taxon>Saccharomycotina</taxon>
        <taxon>Pichiomycetes</taxon>
        <taxon>Debaryomycetaceae</taxon>
        <taxon>Candida/Lodderomyces clade</taxon>
        <taxon>Candida</taxon>
    </lineage>
</organism>
<name>A0A8X7NRM2_CANPA</name>
<protein>
    <submittedName>
        <fullName evidence="2">Histidine phosphatase (Branch 1) family protein</fullName>
    </submittedName>
</protein>
<dbReference type="PANTHER" id="PTHR48100:SF1">
    <property type="entry name" value="HISTIDINE PHOSPHATASE FAMILY PROTEIN-RELATED"/>
    <property type="match status" value="1"/>
</dbReference>
<evidence type="ECO:0000313" key="2">
    <source>
        <dbReference type="EMBL" id="KAF6058468.1"/>
    </source>
</evidence>
<dbReference type="InterPro" id="IPR029033">
    <property type="entry name" value="His_PPase_superfam"/>
</dbReference>
<dbReference type="PANTHER" id="PTHR48100">
    <property type="entry name" value="BROAD-SPECIFICITY PHOSPHATASE YOR283W-RELATED"/>
    <property type="match status" value="1"/>
</dbReference>
<dbReference type="SUPFAM" id="SSF53254">
    <property type="entry name" value="Phosphoglycerate mutase-like"/>
    <property type="match status" value="1"/>
</dbReference>
<dbReference type="AlphaFoldDB" id="A0A8X7NRM2"/>
<dbReference type="InterPro" id="IPR050275">
    <property type="entry name" value="PGM_Phosphatase"/>
</dbReference>
<dbReference type="Gene3D" id="3.40.50.1240">
    <property type="entry name" value="Phosphoglycerate mutase-like"/>
    <property type="match status" value="1"/>
</dbReference>
<dbReference type="Pfam" id="PF00300">
    <property type="entry name" value="His_Phos_1"/>
    <property type="match status" value="1"/>
</dbReference>
<dbReference type="GO" id="GO:0005737">
    <property type="term" value="C:cytoplasm"/>
    <property type="evidence" value="ECO:0007669"/>
    <property type="project" value="TreeGrafter"/>
</dbReference>
<dbReference type="GO" id="GO:0016791">
    <property type="term" value="F:phosphatase activity"/>
    <property type="evidence" value="ECO:0007669"/>
    <property type="project" value="TreeGrafter"/>
</dbReference>
<reference evidence="2" key="1">
    <citation type="submission" date="2020-03" db="EMBL/GenBank/DDBJ databases">
        <title>FDA dAtabase for Regulatory Grade micrObial Sequences (FDA-ARGOS): Supporting development and validation of Infectious Disease Dx tests.</title>
        <authorList>
            <person name="Campos J."/>
            <person name="Goldberg B."/>
            <person name="Tallon L."/>
            <person name="Sadzewicz L."/>
            <person name="Vavikolanu K."/>
            <person name="Mehta A."/>
            <person name="Aluvathingal J."/>
            <person name="Nadendla S."/>
            <person name="Nandy P."/>
            <person name="Geyer C."/>
            <person name="Yan Y."/>
            <person name="Sichtig H."/>
        </authorList>
    </citation>
    <scope>NUCLEOTIDE SEQUENCE [LARGE SCALE GENOMIC DNA]</scope>
    <source>
        <strain evidence="2">FDAARGOS_652</strain>
    </source>
</reference>
<dbReference type="CDD" id="cd07067">
    <property type="entry name" value="HP_PGM_like"/>
    <property type="match status" value="1"/>
</dbReference>
<gene>
    <name evidence="2" type="ORF">FOB60_000050</name>
</gene>
<feature type="signal peptide" evidence="1">
    <location>
        <begin position="1"/>
        <end position="18"/>
    </location>
</feature>